<evidence type="ECO:0000313" key="3">
    <source>
        <dbReference type="EnsemblMetazoa" id="XP_014250566.1"/>
    </source>
</evidence>
<dbReference type="SUPFAM" id="SSF52833">
    <property type="entry name" value="Thioredoxin-like"/>
    <property type="match status" value="1"/>
</dbReference>
<dbReference type="Gene3D" id="3.40.30.10">
    <property type="entry name" value="Glutaredoxin"/>
    <property type="match status" value="1"/>
</dbReference>
<feature type="compositionally biased region" description="Basic and acidic residues" evidence="1">
    <location>
        <begin position="142"/>
        <end position="159"/>
    </location>
</feature>
<proteinExistence type="predicted"/>
<dbReference type="PROSITE" id="PS51354">
    <property type="entry name" value="GLUTAREDOXIN_2"/>
    <property type="match status" value="1"/>
</dbReference>
<dbReference type="GO" id="GO:0007605">
    <property type="term" value="P:sensory perception of sound"/>
    <property type="evidence" value="ECO:0007669"/>
    <property type="project" value="InterPro"/>
</dbReference>
<keyword evidence="4" id="KW-1185">Reference proteome</keyword>
<feature type="region of interest" description="Disordered" evidence="1">
    <location>
        <begin position="85"/>
        <end position="175"/>
    </location>
</feature>
<dbReference type="OrthoDB" id="423313at2759"/>
<dbReference type="EnsemblMetazoa" id="XM_014395080.2">
    <property type="protein sequence ID" value="XP_014250566.1"/>
    <property type="gene ID" value="LOC106667240"/>
</dbReference>
<dbReference type="PANTHER" id="PTHR46990">
    <property type="entry name" value="GLUTAREDOXIN DOMAIN-CONTAINING CYSTEINE-RICH PROTEIN 1"/>
    <property type="match status" value="1"/>
</dbReference>
<protein>
    <recommendedName>
        <fullName evidence="2">Glutaredoxin domain-containing protein</fullName>
    </recommendedName>
</protein>
<sequence length="357" mass="39450">MMSVKPTTVLIKSSKTGSLSVGKGPSGNGETGKHVVRIKLEESNVVGDSCSVRITIRSGSDEDNNNMLYKGEECLCQLKGESPASEAADSGTCSDLDGTTPPPNHRHRTIIHSDDDDDDISSDSLSDTDRRSPPGFLPFHLNENDFEKHSPSLKDDGFTGRHHGLHGESGTIKSSRGTIRGVKNRVRASIATFLQLDNNKTWQEKEKGTLVVYTTTMGVIRATYLRCLKARHILRTNMIKYTEKDVFMSKSFQNELKERLGTDSVSLPQIFLEGSHLGDVEVLEKMNETGELRSILQPYRSKEACTTCQVCGDFRLLPCNVCNGSKKSVHRNQFSTELVSLRCMHCDEAGLVKCYAC</sequence>
<dbReference type="Pfam" id="PF00462">
    <property type="entry name" value="Glutaredoxin"/>
    <property type="match status" value="1"/>
</dbReference>
<evidence type="ECO:0000256" key="1">
    <source>
        <dbReference type="SAM" id="MobiDB-lite"/>
    </source>
</evidence>
<feature type="domain" description="Glutaredoxin" evidence="2">
    <location>
        <begin position="211"/>
        <end position="276"/>
    </location>
</feature>
<dbReference type="InterPro" id="IPR042797">
    <property type="entry name" value="GRXCR1"/>
</dbReference>
<accession>A0A8I6RV08</accession>
<dbReference type="GeneID" id="106667240"/>
<dbReference type="OMA" id="RERMRCD"/>
<feature type="compositionally biased region" description="Polar residues" evidence="1">
    <location>
        <begin position="10"/>
        <end position="19"/>
    </location>
</feature>
<name>A0A8I6RV08_CIMLE</name>
<feature type="region of interest" description="Disordered" evidence="1">
    <location>
        <begin position="1"/>
        <end position="34"/>
    </location>
</feature>
<evidence type="ECO:0000259" key="2">
    <source>
        <dbReference type="Pfam" id="PF00462"/>
    </source>
</evidence>
<dbReference type="InterPro" id="IPR036249">
    <property type="entry name" value="Thioredoxin-like_sf"/>
</dbReference>
<reference evidence="3" key="1">
    <citation type="submission" date="2022-01" db="UniProtKB">
        <authorList>
            <consortium name="EnsemblMetazoa"/>
        </authorList>
    </citation>
    <scope>IDENTIFICATION</scope>
</reference>
<dbReference type="Pfam" id="PF23733">
    <property type="entry name" value="GRXCR1-2_C"/>
    <property type="match status" value="1"/>
</dbReference>
<dbReference type="PANTHER" id="PTHR46990:SF1">
    <property type="entry name" value="GLUTAREDOXIN DOMAIN-CONTAINING CYSTEINE-RICH PROTEIN 1"/>
    <property type="match status" value="1"/>
</dbReference>
<dbReference type="RefSeq" id="XP_014250566.1">
    <property type="nucleotide sequence ID" value="XM_014395080.2"/>
</dbReference>
<dbReference type="Proteomes" id="UP000494040">
    <property type="component" value="Unassembled WGS sequence"/>
</dbReference>
<dbReference type="InterPro" id="IPR002109">
    <property type="entry name" value="Glutaredoxin"/>
</dbReference>
<dbReference type="AlphaFoldDB" id="A0A8I6RV08"/>
<dbReference type="KEGG" id="clec:106667240"/>
<organism evidence="3 4">
    <name type="scientific">Cimex lectularius</name>
    <name type="common">Bed bug</name>
    <name type="synonym">Acanthia lectularia</name>
    <dbReference type="NCBI Taxonomy" id="79782"/>
    <lineage>
        <taxon>Eukaryota</taxon>
        <taxon>Metazoa</taxon>
        <taxon>Ecdysozoa</taxon>
        <taxon>Arthropoda</taxon>
        <taxon>Hexapoda</taxon>
        <taxon>Insecta</taxon>
        <taxon>Pterygota</taxon>
        <taxon>Neoptera</taxon>
        <taxon>Paraneoptera</taxon>
        <taxon>Hemiptera</taxon>
        <taxon>Heteroptera</taxon>
        <taxon>Panheteroptera</taxon>
        <taxon>Cimicomorpha</taxon>
        <taxon>Cimicidae</taxon>
        <taxon>Cimex</taxon>
    </lineage>
</organism>
<evidence type="ECO:0000313" key="4">
    <source>
        <dbReference type="Proteomes" id="UP000494040"/>
    </source>
</evidence>